<dbReference type="EMBL" id="CP009928">
    <property type="protein sequence ID" value="AKK74094.1"/>
    <property type="molecule type" value="Genomic_DNA"/>
</dbReference>
<dbReference type="SUPFAM" id="SSF49899">
    <property type="entry name" value="Concanavalin A-like lectins/glucanases"/>
    <property type="match status" value="1"/>
</dbReference>
<name>A0A0G3M5I2_CHRGL</name>
<accession>A0A0G3M5I2</accession>
<organism evidence="3 4">
    <name type="scientific">Chryseobacterium gallinarum</name>
    <dbReference type="NCBI Taxonomy" id="1324352"/>
    <lineage>
        <taxon>Bacteria</taxon>
        <taxon>Pseudomonadati</taxon>
        <taxon>Bacteroidota</taxon>
        <taxon>Flavobacteriia</taxon>
        <taxon>Flavobacteriales</taxon>
        <taxon>Weeksellaceae</taxon>
        <taxon>Chryseobacterium group</taxon>
        <taxon>Chryseobacterium</taxon>
    </lineage>
</organism>
<dbReference type="RefSeq" id="WP_053328791.1">
    <property type="nucleotide sequence ID" value="NZ_CP009928.1"/>
</dbReference>
<evidence type="ECO:0000259" key="2">
    <source>
        <dbReference type="Pfam" id="PF18962"/>
    </source>
</evidence>
<dbReference type="KEGG" id="cgn:OK18_17080"/>
<dbReference type="Gene3D" id="2.60.120.200">
    <property type="match status" value="1"/>
</dbReference>
<gene>
    <name evidence="3" type="ORF">OK18_17080</name>
</gene>
<dbReference type="AlphaFoldDB" id="A0A0G3M5I2"/>
<keyword evidence="1" id="KW-0732">Signal</keyword>
<protein>
    <recommendedName>
        <fullName evidence="2">Secretion system C-terminal sorting domain-containing protein</fullName>
    </recommendedName>
</protein>
<feature type="domain" description="Secretion system C-terminal sorting" evidence="2">
    <location>
        <begin position="574"/>
        <end position="642"/>
    </location>
</feature>
<dbReference type="NCBIfam" id="TIGR04183">
    <property type="entry name" value="Por_Secre_tail"/>
    <property type="match status" value="1"/>
</dbReference>
<reference evidence="3 4" key="1">
    <citation type="submission" date="2014-11" db="EMBL/GenBank/DDBJ databases">
        <authorList>
            <person name="Park G.-S."/>
            <person name="Hong S.-J."/>
            <person name="Jung B.K."/>
            <person name="Khan A.R."/>
            <person name="Kwak Y."/>
            <person name="Shin J.-H."/>
        </authorList>
    </citation>
    <scope>NUCLEOTIDE SEQUENCE [LARGE SCALE GENOMIC DNA]</scope>
    <source>
        <strain evidence="3 4">DSM 27622</strain>
    </source>
</reference>
<dbReference type="InterPro" id="IPR013320">
    <property type="entry name" value="ConA-like_dom_sf"/>
</dbReference>
<dbReference type="OrthoDB" id="1232784at2"/>
<sequence>MKINLFERSLLIKIKILSVFLFLTNSMFFAQTRIYASAQNFQINGVCAACNVLNPENAVGSNEADFSSLQVPLGLFARIEQSVIFPNSKADYSKVAIGIGTGGVALSANVLGSISIETFNGNTTNDDYRMLNNSLIKLGANPTEGTIELTNSKPYDRIKITLHGGLLALNDQLRIYYAYQVQDSKAYANFQTSTKFDPVTGNGVVNPNFAVGNDEVNCSVLRIGRGQLGTVEQTLSFLFPVNNFLTKVVIGIGTDQPVLTPELLKKISIETMKGEVSNVDKKYVSQNMLSIGLNPNEGIIEFTPTKSFDKVKISMESLNDIDQELKVFYIYHTSPSLFSCDPPPFNPIHHYPFNNNIEDAIGGLHLIPTDNSFIILEPDAICDKALRTVLHNRGTYNTASNENFINHSKTISFWARLPILPLSIEAYGILIANEEGTFSVFAADGRITEEFQTGQNNHFTITYSEDRPNNEAKLCLYKNGYAKLNEASCITTDILEIHNPNYNITGNLSITLPPASPDFSMDELLIYDRALSATEAEQLFLSYNKPQIPRKYYPISGVNNNNTDLVEEKLKLSPNPTSGLITLAGNIEFNDSEISVIDTFGKEVYHSKFRYKTFELPATLSGGVYILNVKTKGRKNYSQKIILRR</sequence>
<evidence type="ECO:0000313" key="4">
    <source>
        <dbReference type="Proteomes" id="UP000035213"/>
    </source>
</evidence>
<dbReference type="GO" id="GO:0004553">
    <property type="term" value="F:hydrolase activity, hydrolyzing O-glycosyl compounds"/>
    <property type="evidence" value="ECO:0007669"/>
    <property type="project" value="UniProtKB-ARBA"/>
</dbReference>
<proteinExistence type="predicted"/>
<dbReference type="GO" id="GO:0005975">
    <property type="term" value="P:carbohydrate metabolic process"/>
    <property type="evidence" value="ECO:0007669"/>
    <property type="project" value="UniProtKB-ARBA"/>
</dbReference>
<dbReference type="InterPro" id="IPR026444">
    <property type="entry name" value="Secre_tail"/>
</dbReference>
<dbReference type="Proteomes" id="UP000035213">
    <property type="component" value="Chromosome"/>
</dbReference>
<dbReference type="Pfam" id="PF18962">
    <property type="entry name" value="Por_Secre_tail"/>
    <property type="match status" value="1"/>
</dbReference>
<evidence type="ECO:0000313" key="3">
    <source>
        <dbReference type="EMBL" id="AKK74094.1"/>
    </source>
</evidence>
<evidence type="ECO:0000256" key="1">
    <source>
        <dbReference type="ARBA" id="ARBA00022729"/>
    </source>
</evidence>
<dbReference type="PATRIC" id="fig|1324352.5.peg.3572"/>